<dbReference type="EMBL" id="CP101527">
    <property type="protein sequence ID" value="UZW75474.1"/>
    <property type="molecule type" value="Genomic_DNA"/>
</dbReference>
<dbReference type="Proteomes" id="UP001164472">
    <property type="component" value="Chromosome"/>
</dbReference>
<dbReference type="InterPro" id="IPR001763">
    <property type="entry name" value="Rhodanese-like_dom"/>
</dbReference>
<keyword evidence="1" id="KW-0472">Membrane</keyword>
<protein>
    <submittedName>
        <fullName evidence="3">Rhodanese-like domain-containing protein</fullName>
    </submittedName>
</protein>
<keyword evidence="4" id="KW-1185">Reference proteome</keyword>
<dbReference type="PROSITE" id="PS50206">
    <property type="entry name" value="RHODANESE_3"/>
    <property type="match status" value="1"/>
</dbReference>
<sequence length="138" mass="15343">MERLFEFAANHWILSSSFVGLLIALFLLEKHRSGRSVSPQQATLLLNKDEAIILDIRDKKDFSDGHIKGAVHIAFASLKDRMSELEKHKDKQLVIVDKAGQHSGMAGKTLKAAGFENVCRMTGGISEWKNSSLPLVKK</sequence>
<dbReference type="SMART" id="SM00450">
    <property type="entry name" value="RHOD"/>
    <property type="match status" value="1"/>
</dbReference>
<proteinExistence type="predicted"/>
<feature type="domain" description="Rhodanese" evidence="2">
    <location>
        <begin position="47"/>
        <end position="137"/>
    </location>
</feature>
<dbReference type="KEGG" id="asem:NNL22_02425"/>
<dbReference type="AlphaFoldDB" id="A0A9E8HJD7"/>
<name>A0A9E8HJD7_9ALTE</name>
<evidence type="ECO:0000256" key="1">
    <source>
        <dbReference type="SAM" id="Phobius"/>
    </source>
</evidence>
<keyword evidence="1" id="KW-0812">Transmembrane</keyword>
<evidence type="ECO:0000259" key="2">
    <source>
        <dbReference type="PROSITE" id="PS50206"/>
    </source>
</evidence>
<dbReference type="Gene3D" id="3.40.250.10">
    <property type="entry name" value="Rhodanese-like domain"/>
    <property type="match status" value="1"/>
</dbReference>
<dbReference type="RefSeq" id="WP_251813030.1">
    <property type="nucleotide sequence ID" value="NZ_CP101527.1"/>
</dbReference>
<dbReference type="PANTHER" id="PTHR43031">
    <property type="entry name" value="FAD-DEPENDENT OXIDOREDUCTASE"/>
    <property type="match status" value="1"/>
</dbReference>
<evidence type="ECO:0000313" key="4">
    <source>
        <dbReference type="Proteomes" id="UP001164472"/>
    </source>
</evidence>
<gene>
    <name evidence="3" type="ORF">NNL22_02425</name>
</gene>
<reference evidence="3" key="1">
    <citation type="submission" date="2022-07" db="EMBL/GenBank/DDBJ databases">
        <title>Alkalimarinus sp. nov., isolated from gut of a Alitta virens.</title>
        <authorList>
            <person name="Yang A.I."/>
            <person name="Shin N.-R."/>
        </authorList>
    </citation>
    <scope>NUCLEOTIDE SEQUENCE</scope>
    <source>
        <strain evidence="3">FA028</strain>
    </source>
</reference>
<dbReference type="CDD" id="cd00158">
    <property type="entry name" value="RHOD"/>
    <property type="match status" value="1"/>
</dbReference>
<keyword evidence="1" id="KW-1133">Transmembrane helix</keyword>
<dbReference type="InterPro" id="IPR050229">
    <property type="entry name" value="GlpE_sulfurtransferase"/>
</dbReference>
<dbReference type="InterPro" id="IPR036873">
    <property type="entry name" value="Rhodanese-like_dom_sf"/>
</dbReference>
<dbReference type="SUPFAM" id="SSF52821">
    <property type="entry name" value="Rhodanese/Cell cycle control phosphatase"/>
    <property type="match status" value="1"/>
</dbReference>
<dbReference type="PANTHER" id="PTHR43031:SF18">
    <property type="entry name" value="RHODANESE-RELATED SULFURTRANSFERASES"/>
    <property type="match status" value="1"/>
</dbReference>
<evidence type="ECO:0000313" key="3">
    <source>
        <dbReference type="EMBL" id="UZW75474.1"/>
    </source>
</evidence>
<feature type="transmembrane region" description="Helical" evidence="1">
    <location>
        <begin position="12"/>
        <end position="28"/>
    </location>
</feature>
<accession>A0A9E8HJD7</accession>
<organism evidence="3 4">
    <name type="scientific">Alkalimarinus sediminis</name>
    <dbReference type="NCBI Taxonomy" id="1632866"/>
    <lineage>
        <taxon>Bacteria</taxon>
        <taxon>Pseudomonadati</taxon>
        <taxon>Pseudomonadota</taxon>
        <taxon>Gammaproteobacteria</taxon>
        <taxon>Alteromonadales</taxon>
        <taxon>Alteromonadaceae</taxon>
        <taxon>Alkalimarinus</taxon>
    </lineage>
</organism>
<dbReference type="Pfam" id="PF00581">
    <property type="entry name" value="Rhodanese"/>
    <property type="match status" value="1"/>
</dbReference>